<proteinExistence type="predicted"/>
<keyword evidence="2" id="KW-1185">Reference proteome</keyword>
<dbReference type="Proteomes" id="UP001143545">
    <property type="component" value="Unassembled WGS sequence"/>
</dbReference>
<evidence type="ECO:0000313" key="2">
    <source>
        <dbReference type="Proteomes" id="UP001143545"/>
    </source>
</evidence>
<organism evidence="1 2">
    <name type="scientific">Neptunitalea chrysea</name>
    <dbReference type="NCBI Taxonomy" id="1647581"/>
    <lineage>
        <taxon>Bacteria</taxon>
        <taxon>Pseudomonadati</taxon>
        <taxon>Bacteroidota</taxon>
        <taxon>Flavobacteriia</taxon>
        <taxon>Flavobacteriales</taxon>
        <taxon>Flavobacteriaceae</taxon>
        <taxon>Neptunitalea</taxon>
    </lineage>
</organism>
<gene>
    <name evidence="1" type="ORF">NBRC110019_18180</name>
</gene>
<dbReference type="RefSeq" id="WP_281754283.1">
    <property type="nucleotide sequence ID" value="NZ_BRVP01000011.1"/>
</dbReference>
<comment type="caution">
    <text evidence="1">The sequence shown here is derived from an EMBL/GenBank/DDBJ whole genome shotgun (WGS) entry which is preliminary data.</text>
</comment>
<sequence length="116" mass="13830">MENYLDFLKLVLPSFLVDYFDIVKSEKKHEVLHLYFEERNTPPRSSSSTLMSKGFHKEVIIQDFPLRGNSVYLHVKRRRWTDQSSGEIIQRDWNLVAQGTRMTQEFAAFLKEISRY</sequence>
<reference evidence="1" key="1">
    <citation type="submission" date="2022-07" db="EMBL/GenBank/DDBJ databases">
        <title>Taxonomy of Novel Oxalotrophic and Methylotrophic Bacteria.</title>
        <authorList>
            <person name="Sahin N."/>
            <person name="Tani A."/>
        </authorList>
    </citation>
    <scope>NUCLEOTIDE SEQUENCE</scope>
    <source>
        <strain evidence="1">AM327</strain>
    </source>
</reference>
<evidence type="ECO:0008006" key="3">
    <source>
        <dbReference type="Google" id="ProtNLM"/>
    </source>
</evidence>
<dbReference type="EMBL" id="BRVP01000011">
    <property type="protein sequence ID" value="GLB52778.1"/>
    <property type="molecule type" value="Genomic_DNA"/>
</dbReference>
<dbReference type="AlphaFoldDB" id="A0A9W6EWD4"/>
<protein>
    <recommendedName>
        <fullName evidence="3">Transposase</fullName>
    </recommendedName>
</protein>
<accession>A0A9W6EWD4</accession>
<name>A0A9W6EWD4_9FLAO</name>
<evidence type="ECO:0000313" key="1">
    <source>
        <dbReference type="EMBL" id="GLB52778.1"/>
    </source>
</evidence>